<dbReference type="Proteomes" id="UP000765509">
    <property type="component" value="Unassembled WGS sequence"/>
</dbReference>
<proteinExistence type="predicted"/>
<keyword evidence="2" id="KW-1185">Reference proteome</keyword>
<accession>A0A9Q3DA97</accession>
<name>A0A9Q3DA97_9BASI</name>
<reference evidence="1" key="1">
    <citation type="submission" date="2021-03" db="EMBL/GenBank/DDBJ databases">
        <title>Draft genome sequence of rust myrtle Austropuccinia psidii MF-1, a brazilian biotype.</title>
        <authorList>
            <person name="Quecine M.C."/>
            <person name="Pachon D.M.R."/>
            <person name="Bonatelli M.L."/>
            <person name="Correr F.H."/>
            <person name="Franceschini L.M."/>
            <person name="Leite T.F."/>
            <person name="Margarido G.R.A."/>
            <person name="Almeida C.A."/>
            <person name="Ferrarezi J.A."/>
            <person name="Labate C.A."/>
        </authorList>
    </citation>
    <scope>NUCLEOTIDE SEQUENCE</scope>
    <source>
        <strain evidence="1">MF-1</strain>
    </source>
</reference>
<dbReference type="AlphaFoldDB" id="A0A9Q3DA97"/>
<evidence type="ECO:0000313" key="2">
    <source>
        <dbReference type="Proteomes" id="UP000765509"/>
    </source>
</evidence>
<sequence>MGPSFRWKGISLNCGNGDHPESLRPPLDPGYRSKLEKLEPLLGLLPDPGYLGISCSLLEHDWEKGSYFSDLNPIDHNRDWADDRFGIPEGIKSHR</sequence>
<organism evidence="1 2">
    <name type="scientific">Austropuccinia psidii MF-1</name>
    <dbReference type="NCBI Taxonomy" id="1389203"/>
    <lineage>
        <taxon>Eukaryota</taxon>
        <taxon>Fungi</taxon>
        <taxon>Dikarya</taxon>
        <taxon>Basidiomycota</taxon>
        <taxon>Pucciniomycotina</taxon>
        <taxon>Pucciniomycetes</taxon>
        <taxon>Pucciniales</taxon>
        <taxon>Sphaerophragmiaceae</taxon>
        <taxon>Austropuccinia</taxon>
    </lineage>
</organism>
<comment type="caution">
    <text evidence="1">The sequence shown here is derived from an EMBL/GenBank/DDBJ whole genome shotgun (WGS) entry which is preliminary data.</text>
</comment>
<protein>
    <submittedName>
        <fullName evidence="1">Uncharacterized protein</fullName>
    </submittedName>
</protein>
<dbReference type="EMBL" id="AVOT02013805">
    <property type="protein sequence ID" value="MBW0496761.1"/>
    <property type="molecule type" value="Genomic_DNA"/>
</dbReference>
<gene>
    <name evidence="1" type="ORF">O181_036476</name>
</gene>
<evidence type="ECO:0000313" key="1">
    <source>
        <dbReference type="EMBL" id="MBW0496761.1"/>
    </source>
</evidence>